<organism evidence="2 3">
    <name type="scientific">Xanthobacter autotrophicus (strain ATCC BAA-1158 / Py2)</name>
    <dbReference type="NCBI Taxonomy" id="78245"/>
    <lineage>
        <taxon>Bacteria</taxon>
        <taxon>Pseudomonadati</taxon>
        <taxon>Pseudomonadota</taxon>
        <taxon>Alphaproteobacteria</taxon>
        <taxon>Hyphomicrobiales</taxon>
        <taxon>Xanthobacteraceae</taxon>
        <taxon>Xanthobacter</taxon>
    </lineage>
</organism>
<dbReference type="KEGG" id="xau:Xaut_1378"/>
<evidence type="ECO:0000313" key="2">
    <source>
        <dbReference type="EMBL" id="ABS66626.1"/>
    </source>
</evidence>
<dbReference type="Proteomes" id="UP000002417">
    <property type="component" value="Chromosome"/>
</dbReference>
<feature type="compositionally biased region" description="Basic and acidic residues" evidence="1">
    <location>
        <begin position="1"/>
        <end position="21"/>
    </location>
</feature>
<reference evidence="2 3" key="1">
    <citation type="submission" date="2007-07" db="EMBL/GenBank/DDBJ databases">
        <title>Complete sequence of chromosome of Xanthobacter autotrophicus Py2.</title>
        <authorList>
            <consortium name="US DOE Joint Genome Institute"/>
            <person name="Copeland A."/>
            <person name="Lucas S."/>
            <person name="Lapidus A."/>
            <person name="Barry K."/>
            <person name="Glavina del Rio T."/>
            <person name="Hammon N."/>
            <person name="Israni S."/>
            <person name="Dalin E."/>
            <person name="Tice H."/>
            <person name="Pitluck S."/>
            <person name="Sims D."/>
            <person name="Brettin T."/>
            <person name="Bruce D."/>
            <person name="Detter J.C."/>
            <person name="Han C."/>
            <person name="Tapia R."/>
            <person name="Brainard J."/>
            <person name="Schmutz J."/>
            <person name="Larimer F."/>
            <person name="Land M."/>
            <person name="Hauser L."/>
            <person name="Kyrpides N."/>
            <person name="Kim E."/>
            <person name="Ensigns S.A."/>
            <person name="Richardson P."/>
        </authorList>
    </citation>
    <scope>NUCLEOTIDE SEQUENCE [LARGE SCALE GENOMIC DNA]</scope>
    <source>
        <strain evidence="3">ATCC BAA-1158 / Py2</strain>
    </source>
</reference>
<keyword evidence="3" id="KW-1185">Reference proteome</keyword>
<evidence type="ECO:0000256" key="1">
    <source>
        <dbReference type="SAM" id="MobiDB-lite"/>
    </source>
</evidence>
<dbReference type="HOGENOM" id="CLU_2385402_0_0_5"/>
<protein>
    <submittedName>
        <fullName evidence="2">Uncharacterized protein</fullName>
    </submittedName>
</protein>
<name>A7IF33_XANP2</name>
<evidence type="ECO:0000313" key="3">
    <source>
        <dbReference type="Proteomes" id="UP000002417"/>
    </source>
</evidence>
<gene>
    <name evidence="2" type="ordered locus">Xaut_1378</name>
</gene>
<proteinExistence type="predicted"/>
<dbReference type="EMBL" id="CP000781">
    <property type="protein sequence ID" value="ABS66626.1"/>
    <property type="molecule type" value="Genomic_DNA"/>
</dbReference>
<feature type="region of interest" description="Disordered" evidence="1">
    <location>
        <begin position="1"/>
        <end position="36"/>
    </location>
</feature>
<sequence>MDPPADRTGRRILGDRLKIQPDQRSQPSQALDRRHGRAVPAIHVARIGMIFADRPKRFGLDACDKPGHDDGVCGYALLNFQTRSYRLTPRGSGW</sequence>
<dbReference type="AlphaFoldDB" id="A7IF33"/>
<accession>A7IF33</accession>